<dbReference type="EMBL" id="CP097966">
    <property type="protein sequence ID" value="URQ62940.1"/>
    <property type="molecule type" value="Genomic_DNA"/>
</dbReference>
<dbReference type="InterPro" id="IPR039421">
    <property type="entry name" value="Type_1_exporter"/>
</dbReference>
<keyword evidence="11" id="KW-1185">Reference proteome</keyword>
<evidence type="ECO:0000256" key="4">
    <source>
        <dbReference type="ARBA" id="ARBA00022840"/>
    </source>
</evidence>
<keyword evidence="4 10" id="KW-0067">ATP-binding</keyword>
<evidence type="ECO:0000313" key="10">
    <source>
        <dbReference type="EMBL" id="URQ62940.1"/>
    </source>
</evidence>
<evidence type="ECO:0000256" key="3">
    <source>
        <dbReference type="ARBA" id="ARBA00022741"/>
    </source>
</evidence>
<feature type="transmembrane region" description="Helical" evidence="7">
    <location>
        <begin position="263"/>
        <end position="280"/>
    </location>
</feature>
<keyword evidence="2 7" id="KW-0812">Transmembrane</keyword>
<dbReference type="PROSITE" id="PS00211">
    <property type="entry name" value="ABC_TRANSPORTER_1"/>
    <property type="match status" value="1"/>
</dbReference>
<feature type="transmembrane region" description="Helical" evidence="7">
    <location>
        <begin position="21"/>
        <end position="48"/>
    </location>
</feature>
<dbReference type="InterPro" id="IPR017871">
    <property type="entry name" value="ABC_transporter-like_CS"/>
</dbReference>
<keyword evidence="6 7" id="KW-0472">Membrane</keyword>
<dbReference type="SMART" id="SM00382">
    <property type="entry name" value="AAA"/>
    <property type="match status" value="1"/>
</dbReference>
<dbReference type="GO" id="GO:0034040">
    <property type="term" value="F:ATPase-coupled lipid transmembrane transporter activity"/>
    <property type="evidence" value="ECO:0007669"/>
    <property type="project" value="TreeGrafter"/>
</dbReference>
<feature type="domain" description="ABC transmembrane type-1" evidence="9">
    <location>
        <begin position="21"/>
        <end position="317"/>
    </location>
</feature>
<dbReference type="SUPFAM" id="SSF52540">
    <property type="entry name" value="P-loop containing nucleoside triphosphate hydrolases"/>
    <property type="match status" value="1"/>
</dbReference>
<dbReference type="Gene3D" id="3.40.50.300">
    <property type="entry name" value="P-loop containing nucleotide triphosphate hydrolases"/>
    <property type="match status" value="1"/>
</dbReference>
<dbReference type="SUPFAM" id="SSF90123">
    <property type="entry name" value="ABC transporter transmembrane region"/>
    <property type="match status" value="1"/>
</dbReference>
<evidence type="ECO:0000256" key="6">
    <source>
        <dbReference type="ARBA" id="ARBA00023136"/>
    </source>
</evidence>
<name>A0A9Q8TXU6_9GAMM</name>
<evidence type="ECO:0000259" key="8">
    <source>
        <dbReference type="PROSITE" id="PS50893"/>
    </source>
</evidence>
<feature type="transmembrane region" description="Helical" evidence="7">
    <location>
        <begin position="176"/>
        <end position="194"/>
    </location>
</feature>
<keyword evidence="3" id="KW-0547">Nucleotide-binding</keyword>
<dbReference type="Pfam" id="PF00005">
    <property type="entry name" value="ABC_tran"/>
    <property type="match status" value="1"/>
</dbReference>
<evidence type="ECO:0000256" key="5">
    <source>
        <dbReference type="ARBA" id="ARBA00022989"/>
    </source>
</evidence>
<reference evidence="10" key="1">
    <citation type="submission" date="2022-05" db="EMBL/GenBank/DDBJ databases">
        <title>Single-amplified genomics reveal most streamlined microbe among free-living bacteria.</title>
        <authorList>
            <person name="Roda-Garcia J."/>
            <person name="Haro-Moreno J.M."/>
            <person name="Rodriguez-Valera F."/>
            <person name="Almagro-Moreno S."/>
            <person name="Lopez-Perez M."/>
        </authorList>
    </citation>
    <scope>NUCLEOTIDE SEQUENCE</scope>
    <source>
        <strain evidence="10">TMED112-D2-2</strain>
    </source>
</reference>
<evidence type="ECO:0000256" key="2">
    <source>
        <dbReference type="ARBA" id="ARBA00022692"/>
    </source>
</evidence>
<evidence type="ECO:0000259" key="9">
    <source>
        <dbReference type="PROSITE" id="PS50929"/>
    </source>
</evidence>
<feature type="transmembrane region" description="Helical" evidence="7">
    <location>
        <begin position="150"/>
        <end position="170"/>
    </location>
</feature>
<dbReference type="Proteomes" id="UP001056381">
    <property type="component" value="Chromosome"/>
</dbReference>
<feature type="transmembrane region" description="Helical" evidence="7">
    <location>
        <begin position="72"/>
        <end position="98"/>
    </location>
</feature>
<evidence type="ECO:0000256" key="1">
    <source>
        <dbReference type="ARBA" id="ARBA00004651"/>
    </source>
</evidence>
<dbReference type="InterPro" id="IPR011527">
    <property type="entry name" value="ABC1_TM_dom"/>
</dbReference>
<dbReference type="PANTHER" id="PTHR24221">
    <property type="entry name" value="ATP-BINDING CASSETTE SUB-FAMILY B"/>
    <property type="match status" value="1"/>
</dbReference>
<dbReference type="GO" id="GO:0140359">
    <property type="term" value="F:ABC-type transporter activity"/>
    <property type="evidence" value="ECO:0007669"/>
    <property type="project" value="InterPro"/>
</dbReference>
<dbReference type="PROSITE" id="PS50893">
    <property type="entry name" value="ABC_TRANSPORTER_2"/>
    <property type="match status" value="1"/>
</dbReference>
<evidence type="ECO:0000313" key="11">
    <source>
        <dbReference type="Proteomes" id="UP001056381"/>
    </source>
</evidence>
<sequence>MKEYLIRIYSLLYEDKKRLPLLLVLFLLTSFFDALSLAILFPFIQILVNFQDFQSSYGWFFESINLTSKSEIITFLGITLVSLFIIKALASILVNWAILRITYNRQAKIKTSLLHKYLNMHYRKYIEGNSARYIQMIQTMSMQFIKVLQGFLRLLSDGLIFLSIVIVLAIVEGPLLIYVGGMMIVLLLIYDIFFKKLLDSQSRAITDSSVQVTKTVNESIQGLKEIKILGKQNFFEDILKENVDIYAKNNIYADLIRTQPKHIIELIFVIAFTLAVVFFTPLQNDFQSLIPTLGVFLFAAIRLMPTLNQMLASVNVLRIGYYPTTLLFEDMTTKQDLEEDDYKANILKDGFTSMLLKNVFFSYKNDKEHQLNGISLQVDKNKSIGLFGQSGSGKTTLVDVMLGLLEPSKGEIHLNNKVVKNNKEFRNLVAYIPQDIFIINDSVKNNITLTGKDEVIDDVLLEDVVLRSRLKEVINNLPEGINTNIGERGVKLSGGQKQRIAIARALYNKREVLIMDEATSALDNNTEKEIIDEIRKLKGKVTMVVIAHRLTTLQHCDEIYEISNGKISEKYNYEDISKSKK</sequence>
<dbReference type="InterPro" id="IPR003593">
    <property type="entry name" value="AAA+_ATPase"/>
</dbReference>
<dbReference type="Pfam" id="PF00664">
    <property type="entry name" value="ABC_membrane"/>
    <property type="match status" value="1"/>
</dbReference>
<proteinExistence type="predicted"/>
<dbReference type="GO" id="GO:0005524">
    <property type="term" value="F:ATP binding"/>
    <property type="evidence" value="ECO:0007669"/>
    <property type="project" value="UniProtKB-KW"/>
</dbReference>
<dbReference type="GO" id="GO:0016887">
    <property type="term" value="F:ATP hydrolysis activity"/>
    <property type="evidence" value="ECO:0007669"/>
    <property type="project" value="InterPro"/>
</dbReference>
<evidence type="ECO:0000256" key="7">
    <source>
        <dbReference type="SAM" id="Phobius"/>
    </source>
</evidence>
<dbReference type="GO" id="GO:0005886">
    <property type="term" value="C:plasma membrane"/>
    <property type="evidence" value="ECO:0007669"/>
    <property type="project" value="UniProtKB-SubCell"/>
</dbReference>
<dbReference type="PROSITE" id="PS50929">
    <property type="entry name" value="ABC_TM1F"/>
    <property type="match status" value="1"/>
</dbReference>
<dbReference type="AlphaFoldDB" id="A0A9Q8TXU6"/>
<accession>A0A9Q8TXU6</accession>
<feature type="domain" description="ABC transporter" evidence="8">
    <location>
        <begin position="354"/>
        <end position="581"/>
    </location>
</feature>
<dbReference type="InterPro" id="IPR027417">
    <property type="entry name" value="P-loop_NTPase"/>
</dbReference>
<dbReference type="InterPro" id="IPR003439">
    <property type="entry name" value="ABC_transporter-like_ATP-bd"/>
</dbReference>
<comment type="subcellular location">
    <subcellularLocation>
        <location evidence="1">Cell membrane</location>
        <topology evidence="1">Multi-pass membrane protein</topology>
    </subcellularLocation>
</comment>
<dbReference type="PANTHER" id="PTHR24221:SF654">
    <property type="entry name" value="ATP-BINDING CASSETTE SUB-FAMILY B MEMBER 6"/>
    <property type="match status" value="1"/>
</dbReference>
<dbReference type="InterPro" id="IPR036640">
    <property type="entry name" value="ABC1_TM_sf"/>
</dbReference>
<keyword evidence="5 7" id="KW-1133">Transmembrane helix</keyword>
<gene>
    <name evidence="10" type="ORF">M9B40_04250</name>
</gene>
<protein>
    <submittedName>
        <fullName evidence="10">ABC transporter ATP-binding protein/permease</fullName>
    </submittedName>
</protein>
<dbReference type="Gene3D" id="1.20.1560.10">
    <property type="entry name" value="ABC transporter type 1, transmembrane domain"/>
    <property type="match status" value="1"/>
</dbReference>
<organism evidence="10 11">
    <name type="scientific">SAR86 cluster bacterium</name>
    <dbReference type="NCBI Taxonomy" id="2030880"/>
    <lineage>
        <taxon>Bacteria</taxon>
        <taxon>Pseudomonadati</taxon>
        <taxon>Pseudomonadota</taxon>
        <taxon>Gammaproteobacteria</taxon>
        <taxon>SAR86 cluster</taxon>
    </lineage>
</organism>